<dbReference type="PANTHER" id="PTHR30606">
    <property type="entry name" value="LIPID A BIOSYNTHESIS LAUROYL ACYLTRANSFERASE"/>
    <property type="match status" value="1"/>
</dbReference>
<comment type="caution">
    <text evidence="7">The sequence shown here is derived from an EMBL/GenBank/DDBJ whole genome shotgun (WGS) entry which is preliminary data.</text>
</comment>
<evidence type="ECO:0000256" key="4">
    <source>
        <dbReference type="ARBA" id="ARBA00022679"/>
    </source>
</evidence>
<evidence type="ECO:0000256" key="3">
    <source>
        <dbReference type="ARBA" id="ARBA00022519"/>
    </source>
</evidence>
<evidence type="ECO:0000256" key="1">
    <source>
        <dbReference type="ARBA" id="ARBA00004533"/>
    </source>
</evidence>
<comment type="subcellular location">
    <subcellularLocation>
        <location evidence="1">Cell inner membrane</location>
    </subcellularLocation>
</comment>
<dbReference type="EC" id="2.3.1.-" evidence="7"/>
<gene>
    <name evidence="7" type="primary">htrB_11</name>
    <name evidence="7" type="ORF">GALL_243650</name>
</gene>
<keyword evidence="4 7" id="KW-0808">Transferase</keyword>
<keyword evidence="6 7" id="KW-0012">Acyltransferase</keyword>
<evidence type="ECO:0000256" key="2">
    <source>
        <dbReference type="ARBA" id="ARBA00022475"/>
    </source>
</evidence>
<evidence type="ECO:0000313" key="7">
    <source>
        <dbReference type="EMBL" id="OIQ93684.1"/>
    </source>
</evidence>
<keyword evidence="5" id="KW-0472">Membrane</keyword>
<accession>A0A1J5RNM6</accession>
<dbReference type="Pfam" id="PF03279">
    <property type="entry name" value="Lip_A_acyltrans"/>
    <property type="match status" value="1"/>
</dbReference>
<protein>
    <submittedName>
        <fullName evidence="7">Lipid A biosynthesis lauroyl acyltransferase</fullName>
        <ecNumber evidence="7">2.3.1.-</ecNumber>
    </submittedName>
</protein>
<reference evidence="7" key="1">
    <citation type="submission" date="2016-10" db="EMBL/GenBank/DDBJ databases">
        <title>Sequence of Gallionella enrichment culture.</title>
        <authorList>
            <person name="Poehlein A."/>
            <person name="Muehling M."/>
            <person name="Daniel R."/>
        </authorList>
    </citation>
    <scope>NUCLEOTIDE SEQUENCE</scope>
</reference>
<dbReference type="InterPro" id="IPR004960">
    <property type="entry name" value="LipA_acyltrans"/>
</dbReference>
<dbReference type="GO" id="GO:0005886">
    <property type="term" value="C:plasma membrane"/>
    <property type="evidence" value="ECO:0007669"/>
    <property type="project" value="UniProtKB-SubCell"/>
</dbReference>
<dbReference type="AlphaFoldDB" id="A0A1J5RNM6"/>
<organism evidence="7">
    <name type="scientific">mine drainage metagenome</name>
    <dbReference type="NCBI Taxonomy" id="410659"/>
    <lineage>
        <taxon>unclassified sequences</taxon>
        <taxon>metagenomes</taxon>
        <taxon>ecological metagenomes</taxon>
    </lineage>
</organism>
<evidence type="ECO:0000256" key="5">
    <source>
        <dbReference type="ARBA" id="ARBA00023136"/>
    </source>
</evidence>
<dbReference type="PANTHER" id="PTHR30606:SF9">
    <property type="entry name" value="LIPID A BIOSYNTHESIS LAUROYLTRANSFERASE"/>
    <property type="match status" value="1"/>
</dbReference>
<dbReference type="EMBL" id="MLJW01000202">
    <property type="protein sequence ID" value="OIQ93684.1"/>
    <property type="molecule type" value="Genomic_DNA"/>
</dbReference>
<keyword evidence="3" id="KW-0997">Cell inner membrane</keyword>
<evidence type="ECO:0000256" key="6">
    <source>
        <dbReference type="ARBA" id="ARBA00023315"/>
    </source>
</evidence>
<dbReference type="CDD" id="cd07984">
    <property type="entry name" value="LPLAT_LABLAT-like"/>
    <property type="match status" value="1"/>
</dbReference>
<dbReference type="GO" id="GO:0008610">
    <property type="term" value="P:lipid biosynthetic process"/>
    <property type="evidence" value="ECO:0007669"/>
    <property type="project" value="UniProtKB-ARBA"/>
</dbReference>
<name>A0A1J5RNM6_9ZZZZ</name>
<dbReference type="GO" id="GO:1901137">
    <property type="term" value="P:carbohydrate derivative biosynthetic process"/>
    <property type="evidence" value="ECO:0007669"/>
    <property type="project" value="UniProtKB-ARBA"/>
</dbReference>
<dbReference type="PIRSF" id="PIRSF026649">
    <property type="entry name" value="MsbB"/>
    <property type="match status" value="1"/>
</dbReference>
<sequence>MIERLRRKLEAGLVWVLFHVLQALPVDAASGVGGWLGRTLGYHLPVTRRARRNMRKAFPGWSDAERERHLRGMWDNLGRVAGEYPHIGAFGYGPGQRVEVEGLDHLLSLRDDGRPGIFFSAHYGNWELAGLSAARNGLPISLIYRAANNPDVNWIFTQGRSVAGIDVIPKGRQGARLALSRLKAGGHLGMLVDQKMNDGIAVPFFGHTAMTAPALAVFALKYRCPVVPARVTRLGGARFRITFEPPLPVPDSGDHHADVRTMMTRVNAIIERWIRAAPEQWLWLHNRWPD</sequence>
<dbReference type="GO" id="GO:0016746">
    <property type="term" value="F:acyltransferase activity"/>
    <property type="evidence" value="ECO:0007669"/>
    <property type="project" value="UniProtKB-KW"/>
</dbReference>
<keyword evidence="2" id="KW-1003">Cell membrane</keyword>
<proteinExistence type="predicted"/>